<organism evidence="2 3">
    <name type="scientific">Spiribacter curvatus</name>
    <dbReference type="NCBI Taxonomy" id="1335757"/>
    <lineage>
        <taxon>Bacteria</taxon>
        <taxon>Pseudomonadati</taxon>
        <taxon>Pseudomonadota</taxon>
        <taxon>Gammaproteobacteria</taxon>
        <taxon>Chromatiales</taxon>
        <taxon>Ectothiorhodospiraceae</taxon>
        <taxon>Spiribacter</taxon>
    </lineage>
</organism>
<dbReference type="HOGENOM" id="CLU_1440241_0_0_6"/>
<keyword evidence="3" id="KW-1185">Reference proteome</keyword>
<keyword evidence="1" id="KW-0472">Membrane</keyword>
<dbReference type="STRING" id="1335757.SPICUR_01475"/>
<name>U5T1A1_9GAMM</name>
<evidence type="ECO:0008006" key="4">
    <source>
        <dbReference type="Google" id="ProtNLM"/>
    </source>
</evidence>
<accession>U5T1A1</accession>
<dbReference type="OrthoDB" id="5296173at2"/>
<keyword evidence="1" id="KW-0812">Transmembrane</keyword>
<evidence type="ECO:0000313" key="3">
    <source>
        <dbReference type="Proteomes" id="UP000017640"/>
    </source>
</evidence>
<proteinExistence type="predicted"/>
<dbReference type="PANTHER" id="PTHR40278">
    <property type="entry name" value="DNA UTILIZATION PROTEIN HOFN"/>
    <property type="match status" value="1"/>
</dbReference>
<dbReference type="PANTHER" id="PTHR40278:SF2">
    <property type="entry name" value="TYPE IV PILUS INNER MEMBRANE COMPONENT PILN"/>
    <property type="match status" value="1"/>
</dbReference>
<dbReference type="eggNOG" id="COG3166">
    <property type="taxonomic scope" value="Bacteria"/>
</dbReference>
<dbReference type="GO" id="GO:0043107">
    <property type="term" value="P:type IV pilus-dependent motility"/>
    <property type="evidence" value="ECO:0007669"/>
    <property type="project" value="TreeGrafter"/>
</dbReference>
<dbReference type="Proteomes" id="UP000017640">
    <property type="component" value="Chromosome"/>
</dbReference>
<dbReference type="EMBL" id="CP005990">
    <property type="protein sequence ID" value="AGY91314.1"/>
    <property type="molecule type" value="Genomic_DNA"/>
</dbReference>
<evidence type="ECO:0000256" key="1">
    <source>
        <dbReference type="SAM" id="Phobius"/>
    </source>
</evidence>
<protein>
    <recommendedName>
        <fullName evidence="4">Fimbrial assembly protein</fullName>
    </recommendedName>
</protein>
<dbReference type="KEGG" id="spiu:SPICUR_01475"/>
<keyword evidence="1" id="KW-1133">Transmembrane helix</keyword>
<evidence type="ECO:0000313" key="2">
    <source>
        <dbReference type="EMBL" id="AGY91314.1"/>
    </source>
</evidence>
<gene>
    <name evidence="2" type="ORF">SPICUR_01475</name>
</gene>
<dbReference type="AlphaFoldDB" id="U5T1A1"/>
<sequence>MPIGVNLLPWRETQARRQRQRLRLITVFAVLAGLMIMVAIAAPVTDRNLAERDRQSGLKARIAALEADVERAQRFDQEIDRLNARQSAMDRLQQRRTQAVDALTGVMAALPLPISLIRLEQRPNKLVIEGRSSRSAAIPTLIDALRAEPGFAAFRVHRLSNHPLESAPGQRFRLVLNRRPTALSDHDR</sequence>
<reference evidence="2 3" key="1">
    <citation type="journal article" date="2013" name="BMC Genomics">
        <title>Genomes of "Spiribacter", a streamlined, successful halophilic bacterium.</title>
        <authorList>
            <person name="Lopez-Perez M."/>
            <person name="Ghai R."/>
            <person name="Leon M.J."/>
            <person name="Rodriguez-Olmos A."/>
            <person name="Copa-Patino J.L."/>
            <person name="Soliveri J."/>
            <person name="Sanchez-Porro C."/>
            <person name="Ventosa A."/>
            <person name="Rodriguez-Valera F."/>
        </authorList>
    </citation>
    <scope>NUCLEOTIDE SEQUENCE [LARGE SCALE GENOMIC DNA]</scope>
    <source>
        <strain evidence="2 3">UAH-SP71</strain>
    </source>
</reference>
<feature type="transmembrane region" description="Helical" evidence="1">
    <location>
        <begin position="21"/>
        <end position="42"/>
    </location>
</feature>
<dbReference type="InterPro" id="IPR052534">
    <property type="entry name" value="Extracell_DNA_Util/SecSys_Comp"/>
</dbReference>
<dbReference type="GO" id="GO:0043683">
    <property type="term" value="P:type IV pilus assembly"/>
    <property type="evidence" value="ECO:0007669"/>
    <property type="project" value="TreeGrafter"/>
</dbReference>